<dbReference type="GO" id="GO:0005730">
    <property type="term" value="C:nucleolus"/>
    <property type="evidence" value="ECO:0007669"/>
    <property type="project" value="TreeGrafter"/>
</dbReference>
<sequence>MVKVKKIKKNKVGKQNEVDSVEQKQPEVAVDKKDVSGSHRKQLEEIAQKDPDFFKFLQQEDADLLEFSDSDVDMETDEIEDEEEEEDALESIIIGKKVVNFDVDEDDRKIVNQQAAELIEKVLTDPSNHRKELKSIVALAVKAFHACVCRVGANLEKGEFVVNEDRVFDSIIRNCLKQMGHCFLLLMNPLDEKQKETKKMKVRKGVPVFKHFHKYKTLTRKYLTAVVELLSEVGNDEIAVAVIRSIIPLVDFFVHFQKTCRHLIKKLVRVWSQKSMEQRVAAFLIFNRISQVDVDLYTFVYKSCYVAYVSISRQITTGAWQNLLFMQKSFAELTFVNPSVSYQYVFVYIRQYAIHLRNAKITKRKDVIKTVYNWQFVLGIYLWAAVMIRSSKHRHVSEAVDWIRELRYPLIQIAIGLINVFPTARYIPLRLHCVRVLLQLQVNCGLYIPTLAITADLLDDLLTIDSKKPSNVKVLQKTTKLKDMIRLNREMLEDSTYRSIIADDVFEVFLEAAYVLRSNLAFSDVITPIVPVIKDFIKNCNNIDHKKLFKALESKLKEHAEQLRLTLAAHKIDLNDVNEIYKLEQILTADSTPVAKYHHDWHKASALRQKVLDKAEKSVTKTPFKKMKRESK</sequence>
<dbReference type="OrthoDB" id="10266662at2759"/>
<comment type="subcellular location">
    <subcellularLocation>
        <location evidence="1">Nucleus</location>
    </subcellularLocation>
</comment>
<dbReference type="Pfam" id="PF03715">
    <property type="entry name" value="Noc2"/>
    <property type="match status" value="1"/>
</dbReference>
<evidence type="ECO:0000256" key="5">
    <source>
        <dbReference type="SAM" id="MobiDB-lite"/>
    </source>
</evidence>
<dbReference type="GO" id="GO:0042273">
    <property type="term" value="P:ribosomal large subunit biogenesis"/>
    <property type="evidence" value="ECO:0007669"/>
    <property type="project" value="TreeGrafter"/>
</dbReference>
<dbReference type="PANTHER" id="PTHR12687:SF4">
    <property type="entry name" value="NUCLEOLAR COMPLEX PROTEIN 2 HOMOLOG"/>
    <property type="match status" value="1"/>
</dbReference>
<dbReference type="GO" id="GO:0003714">
    <property type="term" value="F:transcription corepressor activity"/>
    <property type="evidence" value="ECO:0007669"/>
    <property type="project" value="TreeGrafter"/>
</dbReference>
<dbReference type="GO" id="GO:0000122">
    <property type="term" value="P:negative regulation of transcription by RNA polymerase II"/>
    <property type="evidence" value="ECO:0007669"/>
    <property type="project" value="TreeGrafter"/>
</dbReference>
<name>A0A811K8A5_9BILA</name>
<comment type="caution">
    <text evidence="6">The sequence shown here is derived from an EMBL/GenBank/DDBJ whole genome shotgun (WGS) entry which is preliminary data.</text>
</comment>
<keyword evidence="4" id="KW-0175">Coiled coil</keyword>
<dbReference type="Proteomes" id="UP000614601">
    <property type="component" value="Unassembled WGS sequence"/>
</dbReference>
<evidence type="ECO:0000313" key="6">
    <source>
        <dbReference type="EMBL" id="CAD5211552.1"/>
    </source>
</evidence>
<dbReference type="Proteomes" id="UP000783686">
    <property type="component" value="Unassembled WGS sequence"/>
</dbReference>
<evidence type="ECO:0000256" key="2">
    <source>
        <dbReference type="ARBA" id="ARBA00005907"/>
    </source>
</evidence>
<dbReference type="EMBL" id="CAJFDH010000002">
    <property type="protein sequence ID" value="CAD5211552.1"/>
    <property type="molecule type" value="Genomic_DNA"/>
</dbReference>
<evidence type="ECO:0000256" key="1">
    <source>
        <dbReference type="ARBA" id="ARBA00004123"/>
    </source>
</evidence>
<evidence type="ECO:0000256" key="3">
    <source>
        <dbReference type="ARBA" id="ARBA00023242"/>
    </source>
</evidence>
<dbReference type="GO" id="GO:0042393">
    <property type="term" value="F:histone binding"/>
    <property type="evidence" value="ECO:0007669"/>
    <property type="project" value="TreeGrafter"/>
</dbReference>
<evidence type="ECO:0000313" key="7">
    <source>
        <dbReference type="Proteomes" id="UP000614601"/>
    </source>
</evidence>
<gene>
    <name evidence="6" type="ORF">BOKJ2_LOCUS3751</name>
</gene>
<dbReference type="GO" id="GO:0030691">
    <property type="term" value="C:Noc2p-Noc3p complex"/>
    <property type="evidence" value="ECO:0007669"/>
    <property type="project" value="TreeGrafter"/>
</dbReference>
<keyword evidence="7" id="KW-1185">Reference proteome</keyword>
<dbReference type="EMBL" id="CAJFCW020000002">
    <property type="protein sequence ID" value="CAG9093760.1"/>
    <property type="molecule type" value="Genomic_DNA"/>
</dbReference>
<feature type="coiled-coil region" evidence="4">
    <location>
        <begin position="65"/>
        <end position="92"/>
    </location>
</feature>
<feature type="region of interest" description="Disordered" evidence="5">
    <location>
        <begin position="1"/>
        <end position="36"/>
    </location>
</feature>
<evidence type="ECO:0008006" key="8">
    <source>
        <dbReference type="Google" id="ProtNLM"/>
    </source>
</evidence>
<protein>
    <recommendedName>
        <fullName evidence="8">Nucleolar complex protein 2 homolog</fullName>
    </recommendedName>
</protein>
<feature type="compositionally biased region" description="Basic and acidic residues" evidence="5">
    <location>
        <begin position="14"/>
        <end position="36"/>
    </location>
</feature>
<comment type="similarity">
    <text evidence="2">Belongs to the NOC2 family.</text>
</comment>
<accession>A0A811K8A5</accession>
<dbReference type="InterPro" id="IPR005343">
    <property type="entry name" value="Noc2"/>
</dbReference>
<dbReference type="GO" id="GO:0005654">
    <property type="term" value="C:nucleoplasm"/>
    <property type="evidence" value="ECO:0007669"/>
    <property type="project" value="TreeGrafter"/>
</dbReference>
<feature type="compositionally biased region" description="Basic residues" evidence="5">
    <location>
        <begin position="1"/>
        <end position="12"/>
    </location>
</feature>
<evidence type="ECO:0000256" key="4">
    <source>
        <dbReference type="SAM" id="Coils"/>
    </source>
</evidence>
<proteinExistence type="inferred from homology"/>
<dbReference type="PANTHER" id="PTHR12687">
    <property type="entry name" value="NUCLEOLAR COMPLEX 2 AND RAD4-RELATED"/>
    <property type="match status" value="1"/>
</dbReference>
<keyword evidence="3" id="KW-0539">Nucleus</keyword>
<dbReference type="AlphaFoldDB" id="A0A811K8A5"/>
<organism evidence="6 7">
    <name type="scientific">Bursaphelenchus okinawaensis</name>
    <dbReference type="NCBI Taxonomy" id="465554"/>
    <lineage>
        <taxon>Eukaryota</taxon>
        <taxon>Metazoa</taxon>
        <taxon>Ecdysozoa</taxon>
        <taxon>Nematoda</taxon>
        <taxon>Chromadorea</taxon>
        <taxon>Rhabditida</taxon>
        <taxon>Tylenchina</taxon>
        <taxon>Tylenchomorpha</taxon>
        <taxon>Aphelenchoidea</taxon>
        <taxon>Aphelenchoididae</taxon>
        <taxon>Bursaphelenchus</taxon>
    </lineage>
</organism>
<reference evidence="6" key="1">
    <citation type="submission" date="2020-09" db="EMBL/GenBank/DDBJ databases">
        <authorList>
            <person name="Kikuchi T."/>
        </authorList>
    </citation>
    <scope>NUCLEOTIDE SEQUENCE</scope>
    <source>
        <strain evidence="6">SH1</strain>
    </source>
</reference>
<dbReference type="GO" id="GO:0030690">
    <property type="term" value="C:Noc1p-Noc2p complex"/>
    <property type="evidence" value="ECO:0007669"/>
    <property type="project" value="TreeGrafter"/>
</dbReference>